<evidence type="ECO:0000313" key="2">
    <source>
        <dbReference type="EMBL" id="ORE16232.1"/>
    </source>
</evidence>
<feature type="region of interest" description="Disordered" evidence="1">
    <location>
        <begin position="39"/>
        <end position="83"/>
    </location>
</feature>
<evidence type="ECO:0000313" key="3">
    <source>
        <dbReference type="Proteomes" id="UP000242381"/>
    </source>
</evidence>
<dbReference type="EMBL" id="KV921392">
    <property type="protein sequence ID" value="ORE16232.1"/>
    <property type="molecule type" value="Genomic_DNA"/>
</dbReference>
<sequence>MINIASDKENVRPMNYGSSAKLLEKHCISSNYINKRKRKSMSLECNDHRKRKSKQIQEPSIKSKNSKDDWSNPPAVYSQGDKDQYDDENIQLISQRLKDNMIRVTYNLMEALIQSNKPHDLFIYDKVFNPHQQLISMKSKQEASYNKTNVQIESMATSPIITATACNSNDDQNCNSSSCSNDSTVSSCSNSDNHADTTAILKEEKKVKCDEVPLLQIGSGMLTKNLSFGIEQENDFITNWLQHHTCADIRGTVFNHYHQDSFSIITDQELSDLLGADESFYSFSI</sequence>
<organism evidence="2 3">
    <name type="scientific">Rhizopus microsporus</name>
    <dbReference type="NCBI Taxonomy" id="58291"/>
    <lineage>
        <taxon>Eukaryota</taxon>
        <taxon>Fungi</taxon>
        <taxon>Fungi incertae sedis</taxon>
        <taxon>Mucoromycota</taxon>
        <taxon>Mucoromycotina</taxon>
        <taxon>Mucoromycetes</taxon>
        <taxon>Mucorales</taxon>
        <taxon>Mucorineae</taxon>
        <taxon>Rhizopodaceae</taxon>
        <taxon>Rhizopus</taxon>
    </lineage>
</organism>
<reference evidence="2 3" key="1">
    <citation type="journal article" date="2016" name="Proc. Natl. Acad. Sci. U.S.A.">
        <title>Lipid metabolic changes in an early divergent fungus govern the establishment of a mutualistic symbiosis with endobacteria.</title>
        <authorList>
            <person name="Lastovetsky O.A."/>
            <person name="Gaspar M.L."/>
            <person name="Mondo S.J."/>
            <person name="LaButti K.M."/>
            <person name="Sandor L."/>
            <person name="Grigoriev I.V."/>
            <person name="Henry S.A."/>
            <person name="Pawlowska T.E."/>
        </authorList>
    </citation>
    <scope>NUCLEOTIDE SEQUENCE [LARGE SCALE GENOMIC DNA]</scope>
    <source>
        <strain evidence="2 3">ATCC 11559</strain>
    </source>
</reference>
<gene>
    <name evidence="2" type="ORF">BCV71DRAFT_292350</name>
</gene>
<protein>
    <submittedName>
        <fullName evidence="2">Uncharacterized protein</fullName>
    </submittedName>
</protein>
<dbReference type="AlphaFoldDB" id="A0A0A1NP78"/>
<dbReference type="Proteomes" id="UP000242381">
    <property type="component" value="Unassembled WGS sequence"/>
</dbReference>
<dbReference type="VEuPathDB" id="FungiDB:BCV72DRAFT_227323"/>
<accession>A0A0A1NP78</accession>
<name>A0A0A1NP78_RHIZD</name>
<proteinExistence type="predicted"/>
<evidence type="ECO:0000256" key="1">
    <source>
        <dbReference type="SAM" id="MobiDB-lite"/>
    </source>
</evidence>